<organism evidence="1 2">
    <name type="scientific">Chitinophaga niastensis</name>
    <dbReference type="NCBI Taxonomy" id="536980"/>
    <lineage>
        <taxon>Bacteria</taxon>
        <taxon>Pseudomonadati</taxon>
        <taxon>Bacteroidota</taxon>
        <taxon>Chitinophagia</taxon>
        <taxon>Chitinophagales</taxon>
        <taxon>Chitinophagaceae</taxon>
        <taxon>Chitinophaga</taxon>
    </lineage>
</organism>
<dbReference type="OrthoDB" id="1488726at2"/>
<dbReference type="Proteomes" id="UP000240971">
    <property type="component" value="Unassembled WGS sequence"/>
</dbReference>
<reference evidence="1 2" key="1">
    <citation type="submission" date="2018-03" db="EMBL/GenBank/DDBJ databases">
        <title>Genomic Encyclopedia of Archaeal and Bacterial Type Strains, Phase II (KMG-II): from individual species to whole genera.</title>
        <authorList>
            <person name="Goeker M."/>
        </authorList>
    </citation>
    <scope>NUCLEOTIDE SEQUENCE [LARGE SCALE GENOMIC DNA]</scope>
    <source>
        <strain evidence="1 2">DSM 24859</strain>
    </source>
</reference>
<evidence type="ECO:0000313" key="2">
    <source>
        <dbReference type="Proteomes" id="UP000240971"/>
    </source>
</evidence>
<dbReference type="AlphaFoldDB" id="A0A2P8HJG7"/>
<gene>
    <name evidence="1" type="ORF">CLV51_103340</name>
</gene>
<proteinExistence type="predicted"/>
<dbReference type="RefSeq" id="WP_106529149.1">
    <property type="nucleotide sequence ID" value="NZ_PYAW01000003.1"/>
</dbReference>
<accession>A0A2P8HJG7</accession>
<protein>
    <submittedName>
        <fullName evidence="1">Uncharacterized protein</fullName>
    </submittedName>
</protein>
<evidence type="ECO:0000313" key="1">
    <source>
        <dbReference type="EMBL" id="PSL46362.1"/>
    </source>
</evidence>
<keyword evidence="2" id="KW-1185">Reference proteome</keyword>
<name>A0A2P8HJG7_CHINA</name>
<dbReference type="EMBL" id="PYAW01000003">
    <property type="protein sequence ID" value="PSL46362.1"/>
    <property type="molecule type" value="Genomic_DNA"/>
</dbReference>
<sequence length="369" mass="39539">MKLISIGNVCAITALAFFCACTRQMKEELNTPKEKTLAAAVSAAGPSKDGILLRELLNSQGPVFENFIIDATQGGEFSTQDGSNYALSPNSLQNPDGTITTGPVNISVKEIHTVSNMIMADKQTNTSNAEPLVSYGEFFVRATQGAQDVSLRKDSAIQVKVKAGQVNVKEVPMWNGDSAVAASFTGTGYINQPVTVTQLVSANKGVDWTQSGAFALFNSTTGTLNFRLDSLIKWVNCDRLGSNPNPKTTVLGYFTNFYNTATNTSYTGEEPSMLFFKPKAQNTLIKFYNTIFTPPAGFAGFLSYQNSIPIGMQGTFLAITSLNGAFYAEQKTVTIAAPLPGQNYTTVSFNLQPVSGPALVALIVSMNSK</sequence>
<comment type="caution">
    <text evidence="1">The sequence shown here is derived from an EMBL/GenBank/DDBJ whole genome shotgun (WGS) entry which is preliminary data.</text>
</comment>
<dbReference type="PROSITE" id="PS51257">
    <property type="entry name" value="PROKAR_LIPOPROTEIN"/>
    <property type="match status" value="1"/>
</dbReference>